<gene>
    <name evidence="2" type="ORF">A4X13_0g6389</name>
</gene>
<feature type="compositionally biased region" description="Acidic residues" evidence="1">
    <location>
        <begin position="569"/>
        <end position="582"/>
    </location>
</feature>
<dbReference type="EMBL" id="LWDF02000603">
    <property type="protein sequence ID" value="KAE8244660.1"/>
    <property type="molecule type" value="Genomic_DNA"/>
</dbReference>
<feature type="compositionally biased region" description="Acidic residues" evidence="1">
    <location>
        <begin position="450"/>
        <end position="471"/>
    </location>
</feature>
<reference evidence="2" key="1">
    <citation type="submission" date="2016-04" db="EMBL/GenBank/DDBJ databases">
        <authorList>
            <person name="Nguyen H.D."/>
            <person name="Samba Siva P."/>
            <person name="Cullis J."/>
            <person name="Levesque C.A."/>
            <person name="Hambleton S."/>
        </authorList>
    </citation>
    <scope>NUCLEOTIDE SEQUENCE</scope>
    <source>
        <strain evidence="2">DAOMC 236416</strain>
    </source>
</reference>
<feature type="region of interest" description="Disordered" evidence="1">
    <location>
        <begin position="643"/>
        <end position="663"/>
    </location>
</feature>
<reference evidence="2" key="2">
    <citation type="journal article" date="2019" name="IMA Fungus">
        <title>Genome sequencing and comparison of five Tilletia species to identify candidate genes for the detection of regulated species infecting wheat.</title>
        <authorList>
            <person name="Nguyen H.D.T."/>
            <person name="Sultana T."/>
            <person name="Kesanakurti P."/>
            <person name="Hambleton S."/>
        </authorList>
    </citation>
    <scope>NUCLEOTIDE SEQUENCE</scope>
    <source>
        <strain evidence="2">DAOMC 236416</strain>
    </source>
</reference>
<evidence type="ECO:0000313" key="2">
    <source>
        <dbReference type="EMBL" id="KAE8244660.1"/>
    </source>
</evidence>
<feature type="region of interest" description="Disordered" evidence="1">
    <location>
        <begin position="445"/>
        <end position="537"/>
    </location>
</feature>
<feature type="region of interest" description="Disordered" evidence="1">
    <location>
        <begin position="559"/>
        <end position="582"/>
    </location>
</feature>
<organism evidence="2 3">
    <name type="scientific">Tilletia indica</name>
    <dbReference type="NCBI Taxonomy" id="43049"/>
    <lineage>
        <taxon>Eukaryota</taxon>
        <taxon>Fungi</taxon>
        <taxon>Dikarya</taxon>
        <taxon>Basidiomycota</taxon>
        <taxon>Ustilaginomycotina</taxon>
        <taxon>Exobasidiomycetes</taxon>
        <taxon>Tilletiales</taxon>
        <taxon>Tilletiaceae</taxon>
        <taxon>Tilletia</taxon>
    </lineage>
</organism>
<feature type="compositionally biased region" description="Polar residues" evidence="1">
    <location>
        <begin position="522"/>
        <end position="533"/>
    </location>
</feature>
<proteinExistence type="predicted"/>
<sequence>MSFGDLPPELRLLIGTHVVNNAFNGDNSGADAFLSAIREVESVSMMNKNMAAIMHRCTEQRFDGISPWRHYAVRAHLTHWIPIDGGDHSDHDTYWFVHLGHTWPQTTEIKPLIKWFDKSGGDKAIWVRADIRVRDSNKHGGSRGLPEMWQDAVDFLARIPTPNPALKILHLIFSASPKVVGSITNILRMVPQLTEIVLICDTAIELLDFEYPVLDLDAIYTGNEEGAQLERFLIRAPVLRVVSRKPETFFKKLSSAHTVCLAVHRIMSNIRTWEWTLDLLNAAPDVKAFEISESQPWDPIQYHNTAPRQNKHVKIELKNLFHLTLSSYCLDGQFFTRLNAPSLKYLRVRTVSRIGKAGYCDKNHFPALLVANIWSAGPAIERFEVIGLGRSQFLHNIARSLWSIQDHNEEVLAYLKRYDPDVDSFYDNYPPAHMLLDLNSDADTMSVTSAEEESNEEGPVDAIADDEDDQEQVVPADEGDGFSSTSSLTSLGTSSDEDSDYEEEDSEGGDSDDIMEDDFTSDGASQDQESFAVQQGVADDISEVVEEESQEASLLAMQHGIAEATSDHTDEEDFEHSETEEEQAVEAATGLYVHELASPSEALAADHLGMGTSATHTTAGLELACGTAVGGFEGVNNQARESTMLALSSGDEEEDDDDEMLYF</sequence>
<feature type="compositionally biased region" description="Acidic residues" evidence="1">
    <location>
        <begin position="650"/>
        <end position="663"/>
    </location>
</feature>
<dbReference type="Proteomes" id="UP000077521">
    <property type="component" value="Unassembled WGS sequence"/>
</dbReference>
<evidence type="ECO:0000256" key="1">
    <source>
        <dbReference type="SAM" id="MobiDB-lite"/>
    </source>
</evidence>
<name>A0A177T6I3_9BASI</name>
<accession>A0A177T6I3</accession>
<feature type="compositionally biased region" description="Low complexity" evidence="1">
    <location>
        <begin position="472"/>
        <end position="494"/>
    </location>
</feature>
<protein>
    <submittedName>
        <fullName evidence="2">Uncharacterized protein</fullName>
    </submittedName>
</protein>
<feature type="compositionally biased region" description="Acidic residues" evidence="1">
    <location>
        <begin position="495"/>
        <end position="520"/>
    </location>
</feature>
<evidence type="ECO:0000313" key="3">
    <source>
        <dbReference type="Proteomes" id="UP000077521"/>
    </source>
</evidence>
<comment type="caution">
    <text evidence="2">The sequence shown here is derived from an EMBL/GenBank/DDBJ whole genome shotgun (WGS) entry which is preliminary data.</text>
</comment>
<dbReference type="AlphaFoldDB" id="A0A177T6I3"/>
<keyword evidence="3" id="KW-1185">Reference proteome</keyword>